<organism evidence="1">
    <name type="scientific">Octopus bimaculoides</name>
    <name type="common">California two-spotted octopus</name>
    <dbReference type="NCBI Taxonomy" id="37653"/>
    <lineage>
        <taxon>Eukaryota</taxon>
        <taxon>Metazoa</taxon>
        <taxon>Spiralia</taxon>
        <taxon>Lophotrochozoa</taxon>
        <taxon>Mollusca</taxon>
        <taxon>Cephalopoda</taxon>
        <taxon>Coleoidea</taxon>
        <taxon>Octopodiformes</taxon>
        <taxon>Octopoda</taxon>
        <taxon>Incirrata</taxon>
        <taxon>Octopodidae</taxon>
        <taxon>Octopus</taxon>
    </lineage>
</organism>
<evidence type="ECO:0000313" key="1">
    <source>
        <dbReference type="EMBL" id="KOF78780.1"/>
    </source>
</evidence>
<dbReference type="AlphaFoldDB" id="A0A0L8GQ85"/>
<name>A0A0L8GQ85_OCTBM</name>
<sequence length="63" mass="7411">MDVCMYTYEDKRETQFNGIFNSLSFTLFGGLEAMTFITKRKDFTLYLADDKCLLYPVRPSHVK</sequence>
<accession>A0A0L8GQ85</accession>
<gene>
    <name evidence="1" type="ORF">OCBIM_22030313mg</name>
</gene>
<proteinExistence type="predicted"/>
<reference evidence="1" key="1">
    <citation type="submission" date="2015-07" db="EMBL/GenBank/DDBJ databases">
        <title>MeaNS - Measles Nucleotide Surveillance Program.</title>
        <authorList>
            <person name="Tran T."/>
            <person name="Druce J."/>
        </authorList>
    </citation>
    <scope>NUCLEOTIDE SEQUENCE</scope>
    <source>
        <strain evidence="1">UCB-OBI-ISO-001</strain>
        <tissue evidence="1">Gonad</tissue>
    </source>
</reference>
<protein>
    <submittedName>
        <fullName evidence="1">Uncharacterized protein</fullName>
    </submittedName>
</protein>
<dbReference type="EMBL" id="KQ420944">
    <property type="protein sequence ID" value="KOF78780.1"/>
    <property type="molecule type" value="Genomic_DNA"/>
</dbReference>